<dbReference type="STRING" id="477641.MODMU_1065"/>
<dbReference type="InterPro" id="IPR029068">
    <property type="entry name" value="Glyas_Bleomycin-R_OHBP_Dase"/>
</dbReference>
<dbReference type="PATRIC" id="fig|477641.3.peg.1000"/>
<dbReference type="InterPro" id="IPR037523">
    <property type="entry name" value="VOC_core"/>
</dbReference>
<accession>I4ET02</accession>
<name>I4ET02_MODI5</name>
<sequence length="146" mass="15495">MTESPLAQPRAVHHVRLTVTDIARSRAFYRSLLGVDPVFDFSDQVDGPGVREDPERLFGGCVFPVGEQLVGLRPVAATGDVFESTRVGLDHLSLALGSLAELRAAAARLDEAGVVHGEVTELDGLGLAILSVQDPDDINLELSAPV</sequence>
<organism evidence="2 3">
    <name type="scientific">Modestobacter italicus (strain DSM 44449 / CECT 9708 / BC 501)</name>
    <dbReference type="NCBI Taxonomy" id="2732864"/>
    <lineage>
        <taxon>Bacteria</taxon>
        <taxon>Bacillati</taxon>
        <taxon>Actinomycetota</taxon>
        <taxon>Actinomycetes</taxon>
        <taxon>Geodermatophilales</taxon>
        <taxon>Geodermatophilaceae</taxon>
        <taxon>Modestobacter</taxon>
    </lineage>
</organism>
<dbReference type="OrthoDB" id="317332at2"/>
<dbReference type="AlphaFoldDB" id="I4ET02"/>
<dbReference type="KEGG" id="mmar:MODMU_1065"/>
<dbReference type="EMBL" id="FO203431">
    <property type="protein sequence ID" value="CCH86515.1"/>
    <property type="molecule type" value="Genomic_DNA"/>
</dbReference>
<dbReference type="Proteomes" id="UP000006461">
    <property type="component" value="Chromosome"/>
</dbReference>
<dbReference type="HOGENOM" id="CLU_046006_9_2_11"/>
<evidence type="ECO:0000259" key="1">
    <source>
        <dbReference type="PROSITE" id="PS51819"/>
    </source>
</evidence>
<dbReference type="eggNOG" id="COG0346">
    <property type="taxonomic scope" value="Bacteria"/>
</dbReference>
<gene>
    <name evidence="2" type="ordered locus">MODMU_1065</name>
</gene>
<dbReference type="PROSITE" id="PS51819">
    <property type="entry name" value="VOC"/>
    <property type="match status" value="1"/>
</dbReference>
<dbReference type="Gene3D" id="3.10.180.10">
    <property type="entry name" value="2,3-Dihydroxybiphenyl 1,2-Dioxygenase, domain 1"/>
    <property type="match status" value="1"/>
</dbReference>
<proteinExistence type="predicted"/>
<feature type="domain" description="VOC" evidence="1">
    <location>
        <begin position="11"/>
        <end position="145"/>
    </location>
</feature>
<reference evidence="2 3" key="1">
    <citation type="journal article" date="2012" name="J. Bacteriol.">
        <title>Genome Sequence of Radiation-Resistant Modestobacter marinus Strain BC501, a Representative Actinobacterium That Thrives on Calcareous Stone Surfaces.</title>
        <authorList>
            <person name="Normand P."/>
            <person name="Gury J."/>
            <person name="Pujic P."/>
            <person name="Chouaia B."/>
            <person name="Crotti E."/>
            <person name="Brusetti L."/>
            <person name="Daffonchio D."/>
            <person name="Vacherie B."/>
            <person name="Barbe V."/>
            <person name="Medigue C."/>
            <person name="Calteau A."/>
            <person name="Ghodhbane-Gtari F."/>
            <person name="Essoussi I."/>
            <person name="Nouioui I."/>
            <person name="Abbassi-Ghozzi I."/>
            <person name="Gtari M."/>
        </authorList>
    </citation>
    <scope>NUCLEOTIDE SEQUENCE [LARGE SCALE GENOMIC DNA]</scope>
    <source>
        <strain evidence="3">BC 501</strain>
    </source>
</reference>
<evidence type="ECO:0000313" key="3">
    <source>
        <dbReference type="Proteomes" id="UP000006461"/>
    </source>
</evidence>
<evidence type="ECO:0000313" key="2">
    <source>
        <dbReference type="EMBL" id="CCH86515.1"/>
    </source>
</evidence>
<keyword evidence="3" id="KW-1185">Reference proteome</keyword>
<dbReference type="OMA" id="AYILEFR"/>
<dbReference type="Pfam" id="PF00903">
    <property type="entry name" value="Glyoxalase"/>
    <property type="match status" value="1"/>
</dbReference>
<protein>
    <submittedName>
        <fullName evidence="2">Glyoxylase family protein</fullName>
    </submittedName>
</protein>
<dbReference type="InterPro" id="IPR004360">
    <property type="entry name" value="Glyas_Fos-R_dOase_dom"/>
</dbReference>
<dbReference type="SUPFAM" id="SSF54593">
    <property type="entry name" value="Glyoxalase/Bleomycin resistance protein/Dihydroxybiphenyl dioxygenase"/>
    <property type="match status" value="1"/>
</dbReference>